<dbReference type="NCBIfam" id="NF001503">
    <property type="entry name" value="PRK00349.1"/>
    <property type="match status" value="1"/>
</dbReference>
<keyword evidence="4 17" id="KW-0677">Repeat</keyword>
<keyword evidence="3 17" id="KW-0479">Metal-binding</keyword>
<keyword evidence="17" id="KW-0742">SOS response</keyword>
<dbReference type="Gene3D" id="3.40.50.300">
    <property type="entry name" value="P-loop containing nucleotide triphosphate hydrolases"/>
    <property type="match status" value="2"/>
</dbReference>
<evidence type="ECO:0000256" key="4">
    <source>
        <dbReference type="ARBA" id="ARBA00022737"/>
    </source>
</evidence>
<keyword evidence="2 17" id="KW-0963">Cytoplasm</keyword>
<comment type="similarity">
    <text evidence="14 17">Belongs to the ABC transporter superfamily. UvrA family.</text>
</comment>
<keyword evidence="13 17" id="KW-0234">DNA repair</keyword>
<feature type="binding site" evidence="17">
    <location>
        <begin position="640"/>
        <end position="647"/>
    </location>
    <ligand>
        <name>ATP</name>
        <dbReference type="ChEBI" id="CHEBI:30616"/>
    </ligand>
</feature>
<proteinExistence type="inferred from homology"/>
<keyword evidence="9 17" id="KW-0862">Zinc</keyword>
<evidence type="ECO:0000313" key="19">
    <source>
        <dbReference type="EMBL" id="GLX78008.1"/>
    </source>
</evidence>
<feature type="domain" description="ABC transporter" evidence="18">
    <location>
        <begin position="607"/>
        <end position="937"/>
    </location>
</feature>
<name>A0ABQ6GPV4_9GAMM</name>
<dbReference type="Pfam" id="PF17760">
    <property type="entry name" value="UvrA_inter"/>
    <property type="match status" value="1"/>
</dbReference>
<evidence type="ECO:0000313" key="20">
    <source>
        <dbReference type="Proteomes" id="UP001157186"/>
    </source>
</evidence>
<dbReference type="PROSITE" id="PS50893">
    <property type="entry name" value="ABC_TRANSPORTER_2"/>
    <property type="match status" value="1"/>
</dbReference>
<evidence type="ECO:0000256" key="12">
    <source>
        <dbReference type="ARBA" id="ARBA00023125"/>
    </source>
</evidence>
<evidence type="ECO:0000256" key="5">
    <source>
        <dbReference type="ARBA" id="ARBA00022741"/>
    </source>
</evidence>
<evidence type="ECO:0000256" key="1">
    <source>
        <dbReference type="ARBA" id="ARBA00004496"/>
    </source>
</evidence>
<evidence type="ECO:0000256" key="15">
    <source>
        <dbReference type="ARBA" id="ARBA00039316"/>
    </source>
</evidence>
<keyword evidence="10 17" id="KW-0067">ATP-binding</keyword>
<evidence type="ECO:0000256" key="16">
    <source>
        <dbReference type="ARBA" id="ARBA00042156"/>
    </source>
</evidence>
<keyword evidence="11 17" id="KW-0267">Excision nuclease</keyword>
<dbReference type="Gene3D" id="1.10.8.280">
    <property type="entry name" value="ABC transporter ATPase domain-like"/>
    <property type="match status" value="1"/>
</dbReference>
<keyword evidence="8 17" id="KW-0863">Zinc-finger</keyword>
<dbReference type="InterPro" id="IPR017871">
    <property type="entry name" value="ABC_transporter-like_CS"/>
</dbReference>
<sequence length="943" mass="104730">MRNIEVRGARTHNLKNISLDIPRDKLIVITGLSGSGKSSLAFDTLYAEGQRRYVESLSAYARQFLSLMEKPDVDHIDGLSPAISIEQKSTSHNPRSTVGTITEIYDYLRLLYARVGEPRCPTHQQPLAAQTVSQMVDKVLELEEGTKVMVLAPVLQNRKGEHIKLLDNLAAQGYIRARIDGEVCDLSDPPTLELHKKHTIEVVVDRLKVREDIQLRLSESFETALALTAGTAKVAFMDEPKREELLFSANFACPHCGYSMQELEPRLFSFNNPAGACQTCDGLGTQQFFDPNRVIANPELSLSGGAIRGWDKRNFYYFQMLQALAEHYGFAIDKPFNQLSEDHQKVILRGSGKQEIEFKYMNDRGDIVIRKHPFEGILNNMDRRYRETESNAVREELAKYLNSQHCPECDGSRLRLEARNVFIDNTPLHNITDLAIADALAFFEQLHLTGQKGQIAEKILKEINDRLGFLVNVGLNYLNLSRSADTLSGGEAQRIRLASQIGAGLVGVMYVLDEPSIGLHQRDNERLLTTLIHLRDLGNTVIVVEHDEDAIRAADFVIDIGPGAGVHGGEVIAQGDVNEILKCEHSLTGKYLSGRESIEIPKTRTPFNKKNIVTLKGASGNNLKNVDLVIPNGLMTCVTGVSGSGKSTLINDTLYKLAHTELNNATTSEPAPYKSIEGLEQLDKVIDIDQSPIGRTPRSNPATYTGIFTNIRDIFAGTQEARSRGYKPGRFSFNVKGGRCEACQGDGVIKVEMHFLPDVYVPCDVCKGKRYNRETLEVKYKGQNIHEVLDMTIEDAFDFFSAIPAVKRKLQTLMDVGLSYIKLGQSATTLSGGEAQRVKLSKELSKRDTGQTLYILDEPTTGLHFHDIKQLLHVIHRLRDHGNTIVIIEHNLDVIKTADWIVDLGPEGGSGGGEILVTGTPEQIVKNKQSHTAKFLKPLLSCS</sequence>
<evidence type="ECO:0000256" key="11">
    <source>
        <dbReference type="ARBA" id="ARBA00022881"/>
    </source>
</evidence>
<organism evidence="19 20">
    <name type="scientific">Thalassotalea insulae</name>
    <dbReference type="NCBI Taxonomy" id="2056778"/>
    <lineage>
        <taxon>Bacteria</taxon>
        <taxon>Pseudomonadati</taxon>
        <taxon>Pseudomonadota</taxon>
        <taxon>Gammaproteobacteria</taxon>
        <taxon>Alteromonadales</taxon>
        <taxon>Colwelliaceae</taxon>
        <taxon>Thalassotalea</taxon>
    </lineage>
</organism>
<evidence type="ECO:0000256" key="9">
    <source>
        <dbReference type="ARBA" id="ARBA00022833"/>
    </source>
</evidence>
<dbReference type="InterPro" id="IPR013815">
    <property type="entry name" value="ATP_grasp_subdomain_1"/>
</dbReference>
<keyword evidence="5 17" id="KW-0547">Nucleotide-binding</keyword>
<comment type="caution">
    <text evidence="19">The sequence shown here is derived from an EMBL/GenBank/DDBJ whole genome shotgun (WGS) entry which is preliminary data.</text>
</comment>
<dbReference type="InterPro" id="IPR041552">
    <property type="entry name" value="UvrA_DNA-bd"/>
</dbReference>
<dbReference type="InterPro" id="IPR027417">
    <property type="entry name" value="P-loop_NTPase"/>
</dbReference>
<dbReference type="HAMAP" id="MF_00205">
    <property type="entry name" value="UvrA"/>
    <property type="match status" value="1"/>
</dbReference>
<evidence type="ECO:0000256" key="7">
    <source>
        <dbReference type="ARBA" id="ARBA00022769"/>
    </source>
</evidence>
<dbReference type="Proteomes" id="UP001157186">
    <property type="component" value="Unassembled WGS sequence"/>
</dbReference>
<dbReference type="CDD" id="cd03271">
    <property type="entry name" value="ABC_UvrA_II"/>
    <property type="match status" value="1"/>
</dbReference>
<accession>A0ABQ6GPV4</accession>
<evidence type="ECO:0000256" key="13">
    <source>
        <dbReference type="ARBA" id="ARBA00023204"/>
    </source>
</evidence>
<evidence type="ECO:0000256" key="8">
    <source>
        <dbReference type="ARBA" id="ARBA00022771"/>
    </source>
</evidence>
<evidence type="ECO:0000256" key="10">
    <source>
        <dbReference type="ARBA" id="ARBA00022840"/>
    </source>
</evidence>
<dbReference type="Gene3D" id="3.30.1490.20">
    <property type="entry name" value="ATP-grasp fold, A domain"/>
    <property type="match status" value="1"/>
</dbReference>
<feature type="binding site" evidence="17">
    <location>
        <begin position="31"/>
        <end position="38"/>
    </location>
    <ligand>
        <name>ATP</name>
        <dbReference type="ChEBI" id="CHEBI:30616"/>
    </ligand>
</feature>
<gene>
    <name evidence="17 19" type="primary">uvrA</name>
    <name evidence="19" type="ORF">tinsulaeT_13480</name>
</gene>
<dbReference type="PANTHER" id="PTHR43152:SF3">
    <property type="entry name" value="UVRABC SYSTEM PROTEIN A"/>
    <property type="match status" value="1"/>
</dbReference>
<feature type="zinc finger region" description="C4-type" evidence="17">
    <location>
        <begin position="253"/>
        <end position="280"/>
    </location>
</feature>
<dbReference type="CDD" id="cd03270">
    <property type="entry name" value="ABC_UvrA_I"/>
    <property type="match status" value="1"/>
</dbReference>
<feature type="zinc finger region" description="C4-type" evidence="17">
    <location>
        <begin position="740"/>
        <end position="766"/>
    </location>
</feature>
<dbReference type="Gene3D" id="1.20.1580.10">
    <property type="entry name" value="ABC transporter ATPase like domain"/>
    <property type="match status" value="2"/>
</dbReference>
<keyword evidence="7 17" id="KW-0228">DNA excision</keyword>
<dbReference type="SUPFAM" id="SSF52540">
    <property type="entry name" value="P-loop containing nucleoside triphosphate hydrolases"/>
    <property type="match status" value="2"/>
</dbReference>
<dbReference type="EMBL" id="BSST01000001">
    <property type="protein sequence ID" value="GLX78008.1"/>
    <property type="molecule type" value="Genomic_DNA"/>
</dbReference>
<protein>
    <recommendedName>
        <fullName evidence="15 17">UvrABC system protein A</fullName>
        <shortName evidence="17">UvrA protein</shortName>
    </recommendedName>
    <alternativeName>
        <fullName evidence="16 17">Excinuclease ABC subunit A</fullName>
    </alternativeName>
</protein>
<comment type="function">
    <text evidence="17">The UvrABC repair system catalyzes the recognition and processing of DNA lesions. UvrA is an ATPase and a DNA-binding protein. A damage recognition complex composed of 2 UvrA and 2 UvrB subunits scans DNA for abnormalities. When the presence of a lesion has been verified by UvrB, the UvrA molecules dissociate.</text>
</comment>
<dbReference type="PROSITE" id="PS00211">
    <property type="entry name" value="ABC_TRANSPORTER_1"/>
    <property type="match status" value="2"/>
</dbReference>
<comment type="subunit">
    <text evidence="17">Forms a heterotetramer with UvrB during the search for lesions.</text>
</comment>
<dbReference type="InterPro" id="IPR003439">
    <property type="entry name" value="ABC_transporter-like_ATP-bd"/>
</dbReference>
<dbReference type="Pfam" id="PF17755">
    <property type="entry name" value="UvrA_DNA-bind"/>
    <property type="match status" value="1"/>
</dbReference>
<evidence type="ECO:0000256" key="2">
    <source>
        <dbReference type="ARBA" id="ARBA00022490"/>
    </source>
</evidence>
<dbReference type="PANTHER" id="PTHR43152">
    <property type="entry name" value="UVRABC SYSTEM PROTEIN A"/>
    <property type="match status" value="1"/>
</dbReference>
<dbReference type="RefSeq" id="WP_284243904.1">
    <property type="nucleotide sequence ID" value="NZ_BSST01000001.1"/>
</dbReference>
<evidence type="ECO:0000256" key="3">
    <source>
        <dbReference type="ARBA" id="ARBA00022723"/>
    </source>
</evidence>
<dbReference type="InterPro" id="IPR004602">
    <property type="entry name" value="UvrA"/>
</dbReference>
<reference evidence="19 20" key="1">
    <citation type="submission" date="2023-03" db="EMBL/GenBank/DDBJ databases">
        <title>Draft genome sequence of Thalassotalea insulae KCTC 62186T.</title>
        <authorList>
            <person name="Sawabe T."/>
        </authorList>
    </citation>
    <scope>NUCLEOTIDE SEQUENCE [LARGE SCALE GENOMIC DNA]</scope>
    <source>
        <strain evidence="19 20">KCTC 62186</strain>
    </source>
</reference>
<keyword evidence="6 17" id="KW-0227">DNA damage</keyword>
<evidence type="ECO:0000256" key="17">
    <source>
        <dbReference type="HAMAP-Rule" id="MF_00205"/>
    </source>
</evidence>
<evidence type="ECO:0000256" key="6">
    <source>
        <dbReference type="ARBA" id="ARBA00022763"/>
    </source>
</evidence>
<dbReference type="InterPro" id="IPR041102">
    <property type="entry name" value="UvrA_inter"/>
</dbReference>
<keyword evidence="12 17" id="KW-0238">DNA-binding</keyword>
<keyword evidence="20" id="KW-1185">Reference proteome</keyword>
<comment type="subcellular location">
    <subcellularLocation>
        <location evidence="1 17">Cytoplasm</location>
    </subcellularLocation>
</comment>
<evidence type="ECO:0000256" key="14">
    <source>
        <dbReference type="ARBA" id="ARBA00038000"/>
    </source>
</evidence>
<dbReference type="NCBIfam" id="TIGR00630">
    <property type="entry name" value="uvra"/>
    <property type="match status" value="1"/>
</dbReference>
<evidence type="ECO:0000259" key="18">
    <source>
        <dbReference type="PROSITE" id="PS50893"/>
    </source>
</evidence>